<evidence type="ECO:0000313" key="1">
    <source>
        <dbReference type="EMBL" id="ETO91837.1"/>
    </source>
</evidence>
<dbReference type="STRING" id="1401685.P857_1015"/>
<evidence type="ECO:0000313" key="2">
    <source>
        <dbReference type="Proteomes" id="UP000018951"/>
    </source>
</evidence>
<proteinExistence type="predicted"/>
<protein>
    <submittedName>
        <fullName evidence="1">Uncharacterized protein</fullName>
    </submittedName>
</protein>
<comment type="caution">
    <text evidence="1">The sequence shown here is derived from an EMBL/GenBank/DDBJ whole genome shotgun (WGS) entry which is preliminary data.</text>
</comment>
<dbReference type="AlphaFoldDB" id="W2V2F6"/>
<gene>
    <name evidence="1" type="ORF">P857_1015</name>
</gene>
<organism evidence="1 2">
    <name type="scientific">Candidatus Xenolissoclinum pacificiensis L6</name>
    <dbReference type="NCBI Taxonomy" id="1401685"/>
    <lineage>
        <taxon>Bacteria</taxon>
        <taxon>Pseudomonadati</taxon>
        <taxon>Pseudomonadota</taxon>
        <taxon>Alphaproteobacteria</taxon>
        <taxon>Rickettsiales</taxon>
        <taxon>Anaplasmataceae</taxon>
        <taxon>Candidatus Xenolissoclinum</taxon>
    </lineage>
</organism>
<keyword evidence="2" id="KW-1185">Reference proteome</keyword>
<dbReference type="EMBL" id="AXCJ01000001">
    <property type="protein sequence ID" value="ETO91837.1"/>
    <property type="molecule type" value="Genomic_DNA"/>
</dbReference>
<dbReference type="Proteomes" id="UP000018951">
    <property type="component" value="Unassembled WGS sequence"/>
</dbReference>
<reference evidence="1 2" key="1">
    <citation type="journal article" date="2013" name="PLoS ONE">
        <title>Bacterial endosymbiosis in a chordate host: long-term co-evolution and conservation of secondary metabolism.</title>
        <authorList>
            <person name="Kwan J.C."/>
            <person name="Schmidt E.W."/>
        </authorList>
    </citation>
    <scope>NUCLEOTIDE SEQUENCE [LARGE SCALE GENOMIC DNA]</scope>
    <source>
        <strain evidence="2">L6</strain>
    </source>
</reference>
<sequence>MRNNNLEFILILIGLIKHINQLLTVRQVSNILCFTSLERKVIGCLSYDNIKRLDNRELAQHIQDIFHKGLKIKHELIIKNKQISNSILDTLFRSGTEQTYNNLGHRIMHNKNIKINQRI</sequence>
<name>W2V2F6_9RICK</name>
<accession>W2V2F6</accession>